<dbReference type="EMBL" id="AP022610">
    <property type="protein sequence ID" value="BBZ29985.1"/>
    <property type="molecule type" value="Genomic_DNA"/>
</dbReference>
<keyword evidence="3 5" id="KW-0238">DNA-binding</keyword>
<dbReference type="KEGG" id="mmag:MMAD_42800"/>
<dbReference type="PANTHER" id="PTHR30055:SF226">
    <property type="entry name" value="HTH-TYPE TRANSCRIPTIONAL REGULATOR PKSA"/>
    <property type="match status" value="1"/>
</dbReference>
<accession>A0A7I7XLD7</accession>
<feature type="DNA-binding region" description="H-T-H motif" evidence="5">
    <location>
        <begin position="38"/>
        <end position="57"/>
    </location>
</feature>
<proteinExistence type="predicted"/>
<dbReference type="Gene3D" id="1.10.357.10">
    <property type="entry name" value="Tetracycline Repressor, domain 2"/>
    <property type="match status" value="1"/>
</dbReference>
<evidence type="ECO:0000256" key="3">
    <source>
        <dbReference type="ARBA" id="ARBA00023125"/>
    </source>
</evidence>
<evidence type="ECO:0000256" key="2">
    <source>
        <dbReference type="ARBA" id="ARBA00023015"/>
    </source>
</evidence>
<evidence type="ECO:0000256" key="1">
    <source>
        <dbReference type="ARBA" id="ARBA00022491"/>
    </source>
</evidence>
<organism evidence="7 8">
    <name type="scientific">Mycolicibacterium madagascariense</name>
    <dbReference type="NCBI Taxonomy" id="212765"/>
    <lineage>
        <taxon>Bacteria</taxon>
        <taxon>Bacillati</taxon>
        <taxon>Actinomycetota</taxon>
        <taxon>Actinomycetes</taxon>
        <taxon>Mycobacteriales</taxon>
        <taxon>Mycobacteriaceae</taxon>
        <taxon>Mycolicibacterium</taxon>
    </lineage>
</organism>
<evidence type="ECO:0000313" key="8">
    <source>
        <dbReference type="Proteomes" id="UP000466517"/>
    </source>
</evidence>
<dbReference type="InterPro" id="IPR009057">
    <property type="entry name" value="Homeodomain-like_sf"/>
</dbReference>
<name>A0A7I7XLD7_9MYCO</name>
<reference evidence="7 8" key="1">
    <citation type="journal article" date="2019" name="Emerg. Microbes Infect.">
        <title>Comprehensive subspecies identification of 175 nontuberculous mycobacteria species based on 7547 genomic profiles.</title>
        <authorList>
            <person name="Matsumoto Y."/>
            <person name="Kinjo T."/>
            <person name="Motooka D."/>
            <person name="Nabeya D."/>
            <person name="Jung N."/>
            <person name="Uechi K."/>
            <person name="Horii T."/>
            <person name="Iida T."/>
            <person name="Fujita J."/>
            <person name="Nakamura S."/>
        </authorList>
    </citation>
    <scope>NUCLEOTIDE SEQUENCE [LARGE SCALE GENOMIC DNA]</scope>
    <source>
        <strain evidence="7 8">JCM 13574</strain>
    </source>
</reference>
<evidence type="ECO:0000256" key="4">
    <source>
        <dbReference type="ARBA" id="ARBA00023163"/>
    </source>
</evidence>
<dbReference type="AlphaFoldDB" id="A0A7I7XLD7"/>
<dbReference type="GO" id="GO:0000976">
    <property type="term" value="F:transcription cis-regulatory region binding"/>
    <property type="evidence" value="ECO:0007669"/>
    <property type="project" value="TreeGrafter"/>
</dbReference>
<keyword evidence="4" id="KW-0804">Transcription</keyword>
<protein>
    <submittedName>
        <fullName evidence="7">TetR family transcriptional regulator</fullName>
    </submittedName>
</protein>
<dbReference type="SUPFAM" id="SSF48498">
    <property type="entry name" value="Tetracyclin repressor-like, C-terminal domain"/>
    <property type="match status" value="1"/>
</dbReference>
<feature type="domain" description="HTH tetR-type" evidence="6">
    <location>
        <begin position="15"/>
        <end position="75"/>
    </location>
</feature>
<dbReference type="RefSeq" id="WP_163740967.1">
    <property type="nucleotide sequence ID" value="NZ_AP022610.1"/>
</dbReference>
<evidence type="ECO:0000313" key="7">
    <source>
        <dbReference type="EMBL" id="BBZ29985.1"/>
    </source>
</evidence>
<keyword evidence="8" id="KW-1185">Reference proteome</keyword>
<dbReference type="PANTHER" id="PTHR30055">
    <property type="entry name" value="HTH-TYPE TRANSCRIPTIONAL REGULATOR RUTR"/>
    <property type="match status" value="1"/>
</dbReference>
<dbReference type="PROSITE" id="PS50977">
    <property type="entry name" value="HTH_TETR_2"/>
    <property type="match status" value="1"/>
</dbReference>
<dbReference type="InterPro" id="IPR001647">
    <property type="entry name" value="HTH_TetR"/>
</dbReference>
<gene>
    <name evidence="7" type="ORF">MMAD_42800</name>
</gene>
<dbReference type="Pfam" id="PF13977">
    <property type="entry name" value="TetR_C_6"/>
    <property type="match status" value="1"/>
</dbReference>
<dbReference type="InterPro" id="IPR039538">
    <property type="entry name" value="BetI_C"/>
</dbReference>
<dbReference type="GO" id="GO:0003700">
    <property type="term" value="F:DNA-binding transcription factor activity"/>
    <property type="evidence" value="ECO:0007669"/>
    <property type="project" value="TreeGrafter"/>
</dbReference>
<dbReference type="InterPro" id="IPR050109">
    <property type="entry name" value="HTH-type_TetR-like_transc_reg"/>
</dbReference>
<dbReference type="SUPFAM" id="SSF46689">
    <property type="entry name" value="Homeodomain-like"/>
    <property type="match status" value="1"/>
</dbReference>
<dbReference type="Proteomes" id="UP000466517">
    <property type="component" value="Chromosome"/>
</dbReference>
<dbReference type="Pfam" id="PF00440">
    <property type="entry name" value="TetR_N"/>
    <property type="match status" value="1"/>
</dbReference>
<dbReference type="PRINTS" id="PR00455">
    <property type="entry name" value="HTHTETR"/>
</dbReference>
<keyword evidence="2" id="KW-0805">Transcription regulation</keyword>
<evidence type="ECO:0000256" key="5">
    <source>
        <dbReference type="PROSITE-ProRule" id="PRU00335"/>
    </source>
</evidence>
<keyword evidence="1" id="KW-0678">Repressor</keyword>
<evidence type="ECO:0000259" key="6">
    <source>
        <dbReference type="PROSITE" id="PS50977"/>
    </source>
</evidence>
<sequence length="200" mass="21607">MVAEQSRRTQEQRRADTERRVIDAATALIATHGSHGITLAQVGEAAGYSRGIVHHQFGSRERLLEAVIEDAADFPLPEYDGNGLDHLVAILDTYVRNVVKRNSAARAFLRLWGEAIAADPMLTPIFAARDAAFRTLLAERVRVGVADGSMRADVDPGAAAAYLLAVMRGLALQLISTPPVRNPTRVIAEAQRATRAAFGV</sequence>
<dbReference type="InterPro" id="IPR036271">
    <property type="entry name" value="Tet_transcr_reg_TetR-rel_C_sf"/>
</dbReference>